<proteinExistence type="predicted"/>
<dbReference type="Gramene" id="rna-AYBTSS11_LOCUS2366">
    <property type="protein sequence ID" value="CAJ1868829.1"/>
    <property type="gene ID" value="gene-AYBTSS11_LOCUS2366"/>
</dbReference>
<reference evidence="1" key="1">
    <citation type="submission" date="2023-10" db="EMBL/GenBank/DDBJ databases">
        <authorList>
            <person name="Domelevo Entfellner J.-B."/>
        </authorList>
    </citation>
    <scope>NUCLEOTIDE SEQUENCE</scope>
</reference>
<evidence type="ECO:0000313" key="1">
    <source>
        <dbReference type="EMBL" id="CAJ1868829.1"/>
    </source>
</evidence>
<accession>A0AA86V2D6</accession>
<dbReference type="Proteomes" id="UP001189624">
    <property type="component" value="Chromosome 1"/>
</dbReference>
<organism evidence="1 2">
    <name type="scientific">Sphenostylis stenocarpa</name>
    <dbReference type="NCBI Taxonomy" id="92480"/>
    <lineage>
        <taxon>Eukaryota</taxon>
        <taxon>Viridiplantae</taxon>
        <taxon>Streptophyta</taxon>
        <taxon>Embryophyta</taxon>
        <taxon>Tracheophyta</taxon>
        <taxon>Spermatophyta</taxon>
        <taxon>Magnoliopsida</taxon>
        <taxon>eudicotyledons</taxon>
        <taxon>Gunneridae</taxon>
        <taxon>Pentapetalae</taxon>
        <taxon>rosids</taxon>
        <taxon>fabids</taxon>
        <taxon>Fabales</taxon>
        <taxon>Fabaceae</taxon>
        <taxon>Papilionoideae</taxon>
        <taxon>50 kb inversion clade</taxon>
        <taxon>NPAAA clade</taxon>
        <taxon>indigoferoid/millettioid clade</taxon>
        <taxon>Phaseoleae</taxon>
        <taxon>Sphenostylis</taxon>
    </lineage>
</organism>
<name>A0AA86V2D6_9FABA</name>
<keyword evidence="2" id="KW-1185">Reference proteome</keyword>
<protein>
    <submittedName>
        <fullName evidence="1">Uncharacterized protein</fullName>
    </submittedName>
</protein>
<dbReference type="AlphaFoldDB" id="A0AA86V2D6"/>
<evidence type="ECO:0000313" key="2">
    <source>
        <dbReference type="Proteomes" id="UP001189624"/>
    </source>
</evidence>
<sequence>MYNIVGEREKGFEFVKRKRHLVVEDQVFPSRPCEVQHRDCLLLLVGFLLPWGSLGASSSEGPSKPYAERGVEAYAPKMLGIPKSEKEEIECLFASIVPSASEVL</sequence>
<gene>
    <name evidence="1" type="ORF">AYBTSS11_LOCUS2366</name>
</gene>
<dbReference type="EMBL" id="OY731398">
    <property type="protein sequence ID" value="CAJ1868829.1"/>
    <property type="molecule type" value="Genomic_DNA"/>
</dbReference>